<evidence type="ECO:0000256" key="6">
    <source>
        <dbReference type="ARBA" id="ARBA00011245"/>
    </source>
</evidence>
<feature type="binding site" evidence="25">
    <location>
        <position position="63"/>
    </location>
    <ligand>
        <name>Mg(2+)</name>
        <dbReference type="ChEBI" id="CHEBI:18420"/>
        <label>1</label>
    </ligand>
</feature>
<dbReference type="GO" id="GO:0006281">
    <property type="term" value="P:DNA repair"/>
    <property type="evidence" value="ECO:0007669"/>
    <property type="project" value="UniProtKB-KW"/>
</dbReference>
<dbReference type="PANTHER" id="PTHR16222:SF24">
    <property type="entry name" value="ADP-RIBOSYLHYDROLASE ARH3"/>
    <property type="match status" value="1"/>
</dbReference>
<keyword evidence="28" id="KW-1185">Reference proteome</keyword>
<feature type="binding site" evidence="25">
    <location>
        <position position="313"/>
    </location>
    <ligand>
        <name>Mg(2+)</name>
        <dbReference type="ChEBI" id="CHEBI:18420"/>
        <label>1</label>
    </ligand>
</feature>
<evidence type="ECO:0000256" key="22">
    <source>
        <dbReference type="ARBA" id="ARBA00043187"/>
    </source>
</evidence>
<evidence type="ECO:0000256" key="19">
    <source>
        <dbReference type="ARBA" id="ARBA00042471"/>
    </source>
</evidence>
<keyword evidence="10 25" id="KW-0479">Metal-binding</keyword>
<dbReference type="GO" id="GO:0046872">
    <property type="term" value="F:metal ion binding"/>
    <property type="evidence" value="ECO:0007669"/>
    <property type="project" value="UniProtKB-KW"/>
</dbReference>
<keyword evidence="12" id="KW-0378">Hydrolase</keyword>
<name>A0A8S3YJH4_9EUPU</name>
<comment type="similarity">
    <text evidence="5">Belongs to the ADP-ribosylglycohydrolase family.</text>
</comment>
<evidence type="ECO:0000256" key="11">
    <source>
        <dbReference type="ARBA" id="ARBA00022763"/>
    </source>
</evidence>
<comment type="cofactor">
    <cofactor evidence="25">
        <name>Mg(2+)</name>
        <dbReference type="ChEBI" id="CHEBI:18420"/>
    </cofactor>
    <text evidence="25">Binds 2 magnesium ions per subunit.</text>
</comment>
<keyword evidence="16" id="KW-0539">Nucleus</keyword>
<evidence type="ECO:0000256" key="20">
    <source>
        <dbReference type="ARBA" id="ARBA00042722"/>
    </source>
</evidence>
<dbReference type="GO" id="GO:0004649">
    <property type="term" value="F:poly(ADP-ribose) glycohydrolase activity"/>
    <property type="evidence" value="ECO:0007669"/>
    <property type="project" value="UniProtKB-EC"/>
</dbReference>
<evidence type="ECO:0000256" key="25">
    <source>
        <dbReference type="PIRSR" id="PIRSR605502-1"/>
    </source>
</evidence>
<evidence type="ECO:0000256" key="14">
    <source>
        <dbReference type="ARBA" id="ARBA00023128"/>
    </source>
</evidence>
<evidence type="ECO:0000256" key="17">
    <source>
        <dbReference type="ARBA" id="ARBA00041057"/>
    </source>
</evidence>
<keyword evidence="13 25" id="KW-0460">Magnesium</keyword>
<comment type="subcellular location">
    <subcellularLocation>
        <location evidence="2">Chromosome</location>
    </subcellularLocation>
    <subcellularLocation>
        <location evidence="4">Cytoplasm</location>
    </subcellularLocation>
    <subcellularLocation>
        <location evidence="3">Mitochondrion matrix</location>
    </subcellularLocation>
    <subcellularLocation>
        <location evidence="1">Nucleus</location>
    </subcellularLocation>
</comment>
<evidence type="ECO:0000256" key="10">
    <source>
        <dbReference type="ARBA" id="ARBA00022723"/>
    </source>
</evidence>
<dbReference type="GO" id="GO:0005694">
    <property type="term" value="C:chromosome"/>
    <property type="evidence" value="ECO:0007669"/>
    <property type="project" value="UniProtKB-SubCell"/>
</dbReference>
<dbReference type="EMBL" id="CAJHNH020000321">
    <property type="protein sequence ID" value="CAG5116914.1"/>
    <property type="molecule type" value="Genomic_DNA"/>
</dbReference>
<evidence type="ECO:0000256" key="3">
    <source>
        <dbReference type="ARBA" id="ARBA00004305"/>
    </source>
</evidence>
<dbReference type="Gene3D" id="1.10.4080.10">
    <property type="entry name" value="ADP-ribosylation/Crystallin J1"/>
    <property type="match status" value="1"/>
</dbReference>
<evidence type="ECO:0000256" key="8">
    <source>
        <dbReference type="ARBA" id="ARBA00022454"/>
    </source>
</evidence>
<evidence type="ECO:0000256" key="12">
    <source>
        <dbReference type="ARBA" id="ARBA00022801"/>
    </source>
</evidence>
<feature type="binding site" evidence="25">
    <location>
        <position position="62"/>
    </location>
    <ligand>
        <name>Mg(2+)</name>
        <dbReference type="ChEBI" id="CHEBI:18420"/>
        <label>1</label>
    </ligand>
</feature>
<dbReference type="FunFam" id="1.10.4080.10:FF:000001">
    <property type="entry name" value="ADP-ribose glycohydrolase ARH3"/>
    <property type="match status" value="1"/>
</dbReference>
<feature type="binding site" evidence="25">
    <location>
        <position position="314"/>
    </location>
    <ligand>
        <name>Mg(2+)</name>
        <dbReference type="ChEBI" id="CHEBI:18420"/>
        <label>1</label>
    </ligand>
</feature>
<comment type="caution">
    <text evidence="27">The sequence shown here is derived from an EMBL/GenBank/DDBJ whole genome shotgun (WGS) entry which is preliminary data.</text>
</comment>
<evidence type="ECO:0000256" key="13">
    <source>
        <dbReference type="ARBA" id="ARBA00022842"/>
    </source>
</evidence>
<keyword evidence="8" id="KW-0158">Chromosome</keyword>
<dbReference type="SUPFAM" id="SSF101478">
    <property type="entry name" value="ADP-ribosylglycohydrolase"/>
    <property type="match status" value="1"/>
</dbReference>
<reference evidence="27" key="1">
    <citation type="submission" date="2021-04" db="EMBL/GenBank/DDBJ databases">
        <authorList>
            <consortium name="Molecular Ecology Group"/>
        </authorList>
    </citation>
    <scope>NUCLEOTIDE SEQUENCE</scope>
</reference>
<evidence type="ECO:0000256" key="24">
    <source>
        <dbReference type="ARBA" id="ARBA00049015"/>
    </source>
</evidence>
<evidence type="ECO:0000256" key="9">
    <source>
        <dbReference type="ARBA" id="ARBA00022490"/>
    </source>
</evidence>
<dbReference type="InterPro" id="IPR050792">
    <property type="entry name" value="ADP-ribosylglycohydrolase"/>
</dbReference>
<dbReference type="GO" id="GO:0005634">
    <property type="term" value="C:nucleus"/>
    <property type="evidence" value="ECO:0007669"/>
    <property type="project" value="UniProtKB-SubCell"/>
</dbReference>
<evidence type="ECO:0000256" key="7">
    <source>
        <dbReference type="ARBA" id="ARBA00012255"/>
    </source>
</evidence>
<feature type="binding site" evidence="25">
    <location>
        <position position="64"/>
    </location>
    <ligand>
        <name>Mg(2+)</name>
        <dbReference type="ChEBI" id="CHEBI:18420"/>
        <label>1</label>
    </ligand>
</feature>
<evidence type="ECO:0000256" key="21">
    <source>
        <dbReference type="ARBA" id="ARBA00042850"/>
    </source>
</evidence>
<dbReference type="InterPro" id="IPR005502">
    <property type="entry name" value="Ribosyl_crysJ1"/>
</dbReference>
<keyword evidence="14" id="KW-0496">Mitochondrion</keyword>
<evidence type="ECO:0000256" key="16">
    <source>
        <dbReference type="ARBA" id="ARBA00023242"/>
    </source>
</evidence>
<dbReference type="AlphaFoldDB" id="A0A8S3YJH4"/>
<keyword evidence="9" id="KW-0963">Cytoplasm</keyword>
<keyword evidence="11" id="KW-0227">DNA damage</keyword>
<dbReference type="PANTHER" id="PTHR16222">
    <property type="entry name" value="ADP-RIBOSYLGLYCOHYDROLASE"/>
    <property type="match status" value="1"/>
</dbReference>
<evidence type="ECO:0000313" key="28">
    <source>
        <dbReference type="Proteomes" id="UP000678393"/>
    </source>
</evidence>
<dbReference type="Proteomes" id="UP000678393">
    <property type="component" value="Unassembled WGS sequence"/>
</dbReference>
<evidence type="ECO:0000256" key="15">
    <source>
        <dbReference type="ARBA" id="ARBA00023204"/>
    </source>
</evidence>
<proteinExistence type="inferred from homology"/>
<evidence type="ECO:0000256" key="18">
    <source>
        <dbReference type="ARBA" id="ARBA00042398"/>
    </source>
</evidence>
<dbReference type="GO" id="GO:0140290">
    <property type="term" value="P:peptidyl-serine ADP-deribosylation"/>
    <property type="evidence" value="ECO:0007669"/>
    <property type="project" value="UniProtKB-ARBA"/>
</dbReference>
<keyword evidence="15" id="KW-0234">DNA repair</keyword>
<protein>
    <recommendedName>
        <fullName evidence="17">ADP-ribosylhydrolase ARH3</fullName>
        <ecNumber evidence="7">3.2.1.143</ecNumber>
    </recommendedName>
    <alternativeName>
        <fullName evidence="18">ADP-ribose glycohydrolase ARH3</fullName>
    </alternativeName>
    <alternativeName>
        <fullName evidence="19">ADP-ribosylhydrolase 3</fullName>
    </alternativeName>
    <alternativeName>
        <fullName evidence="22">O-acetyl-ADP-ribose deacetylase ARH3</fullName>
    </alternativeName>
    <alternativeName>
        <fullName evidence="23">Poly(ADP-ribose) glycohydrolase ARH3</fullName>
    </alternativeName>
    <alternativeName>
        <fullName evidence="21">[Protein ADP-ribosylarginine] hydrolase-like protein 2</fullName>
    </alternativeName>
    <alternativeName>
        <fullName evidence="20">[Protein ADP-ribosylserine] hydrolase</fullName>
    </alternativeName>
</protein>
<feature type="binding site" evidence="25">
    <location>
        <position position="311"/>
    </location>
    <ligand>
        <name>Mg(2+)</name>
        <dbReference type="ChEBI" id="CHEBI:18420"/>
        <label>1</label>
    </ligand>
</feature>
<comment type="catalytic activity">
    <reaction evidence="24">
        <text>alpha-NAD(+) + H2O = ADP-D-ribose + nicotinamide + H(+)</text>
        <dbReference type="Rhea" id="RHEA:68792"/>
        <dbReference type="ChEBI" id="CHEBI:15377"/>
        <dbReference type="ChEBI" id="CHEBI:15378"/>
        <dbReference type="ChEBI" id="CHEBI:17154"/>
        <dbReference type="ChEBI" id="CHEBI:57967"/>
        <dbReference type="ChEBI" id="CHEBI:77017"/>
    </reaction>
</comment>
<dbReference type="InterPro" id="IPR036705">
    <property type="entry name" value="Ribosyl_crysJ1_sf"/>
</dbReference>
<evidence type="ECO:0000256" key="1">
    <source>
        <dbReference type="ARBA" id="ARBA00004123"/>
    </source>
</evidence>
<organism evidence="27 28">
    <name type="scientific">Candidula unifasciata</name>
    <dbReference type="NCBI Taxonomy" id="100452"/>
    <lineage>
        <taxon>Eukaryota</taxon>
        <taxon>Metazoa</taxon>
        <taxon>Spiralia</taxon>
        <taxon>Lophotrochozoa</taxon>
        <taxon>Mollusca</taxon>
        <taxon>Gastropoda</taxon>
        <taxon>Heterobranchia</taxon>
        <taxon>Euthyneura</taxon>
        <taxon>Panpulmonata</taxon>
        <taxon>Eupulmonata</taxon>
        <taxon>Stylommatophora</taxon>
        <taxon>Helicina</taxon>
        <taxon>Helicoidea</taxon>
        <taxon>Geomitridae</taxon>
        <taxon>Candidula</taxon>
    </lineage>
</organism>
<dbReference type="EC" id="3.2.1.143" evidence="7"/>
<evidence type="ECO:0000256" key="23">
    <source>
        <dbReference type="ARBA" id="ARBA00043193"/>
    </source>
</evidence>
<feature type="region of interest" description="Disordered" evidence="26">
    <location>
        <begin position="214"/>
        <end position="234"/>
    </location>
</feature>
<dbReference type="OrthoDB" id="410104at2759"/>
<gene>
    <name evidence="27" type="ORF">CUNI_LOCUS2472</name>
</gene>
<accession>A0A8S3YJH4</accession>
<evidence type="ECO:0000256" key="2">
    <source>
        <dbReference type="ARBA" id="ARBA00004286"/>
    </source>
</evidence>
<dbReference type="GO" id="GO:0005759">
    <property type="term" value="C:mitochondrial matrix"/>
    <property type="evidence" value="ECO:0007669"/>
    <property type="project" value="UniProtKB-SubCell"/>
</dbReference>
<evidence type="ECO:0000256" key="5">
    <source>
        <dbReference type="ARBA" id="ARBA00010702"/>
    </source>
</evidence>
<evidence type="ECO:0000256" key="4">
    <source>
        <dbReference type="ARBA" id="ARBA00004496"/>
    </source>
</evidence>
<comment type="subunit">
    <text evidence="6">Monomer.</text>
</comment>
<sequence>MLSRFKACLVGAVVGDCIGSNFEGLLAVKLSDVVNSVLKLEECNQQAQEKEEAGPSPKYFYTDDTAMARSVAASLLDKKHFDARDMADRFATEYFNDPDRGYGGSVVTVFENLKDPDLIDVFRPASMQFGGRGSFGNGGAMRIAPAALFAFHDNDLAKLKVLVSSITRITHTHHLAINGAILQAFAVDQSLRQQQQPVDADEFIDSLISKMKPVEEESSAGKTPADNTREKKDGHPTPYCYKLLKIKELLKNRDLHVEDVVNELGNDVSAFGSVPAAVFSFLKAATQNIPELNGRNKFEQTVLYAIGLGGDTDTIATMAAAIAGALYGMEQIPKAWQIYCEGVEDAERAAEELFKLGSL</sequence>
<evidence type="ECO:0000313" key="27">
    <source>
        <dbReference type="EMBL" id="CAG5116914.1"/>
    </source>
</evidence>
<dbReference type="Pfam" id="PF03747">
    <property type="entry name" value="ADP_ribosyl_GH"/>
    <property type="match status" value="1"/>
</dbReference>
<evidence type="ECO:0000256" key="26">
    <source>
        <dbReference type="SAM" id="MobiDB-lite"/>
    </source>
</evidence>